<dbReference type="Gene3D" id="3.40.50.1000">
    <property type="entry name" value="HAD superfamily/HAD-like"/>
    <property type="match status" value="1"/>
</dbReference>
<dbReference type="GO" id="GO:0016787">
    <property type="term" value="F:hydrolase activity"/>
    <property type="evidence" value="ECO:0007669"/>
    <property type="project" value="UniProtKB-KW"/>
</dbReference>
<keyword evidence="1" id="KW-0378">Hydrolase</keyword>
<dbReference type="Proteomes" id="UP000033907">
    <property type="component" value="Unassembled WGS sequence"/>
</dbReference>
<dbReference type="Pfam" id="PF00702">
    <property type="entry name" value="Hydrolase"/>
    <property type="match status" value="1"/>
</dbReference>
<dbReference type="AlphaFoldDB" id="A0A0G1GVB9"/>
<dbReference type="Gene3D" id="1.10.150.240">
    <property type="entry name" value="Putative phosphatase, domain 2"/>
    <property type="match status" value="1"/>
</dbReference>
<gene>
    <name evidence="1" type="ORF">UV91_C0007G0017</name>
</gene>
<evidence type="ECO:0000313" key="2">
    <source>
        <dbReference type="Proteomes" id="UP000033907"/>
    </source>
</evidence>
<organism evidence="1 2">
    <name type="scientific">Candidatus Nomurabacteria bacterium GW2011_GWF2_43_24</name>
    <dbReference type="NCBI Taxonomy" id="1618778"/>
    <lineage>
        <taxon>Bacteria</taxon>
        <taxon>Candidatus Nomuraibacteriota</taxon>
    </lineage>
</organism>
<dbReference type="PANTHER" id="PTHR43611">
    <property type="entry name" value="ALPHA-D-GLUCOSE 1-PHOSPHATE PHOSPHATASE"/>
    <property type="match status" value="1"/>
</dbReference>
<dbReference type="PRINTS" id="PR00413">
    <property type="entry name" value="HADHALOGNASE"/>
</dbReference>
<dbReference type="NCBIfam" id="TIGR01549">
    <property type="entry name" value="HAD-SF-IA-v1"/>
    <property type="match status" value="1"/>
</dbReference>
<dbReference type="NCBIfam" id="TIGR01509">
    <property type="entry name" value="HAD-SF-IA-v3"/>
    <property type="match status" value="1"/>
</dbReference>
<dbReference type="InterPro" id="IPR023198">
    <property type="entry name" value="PGP-like_dom2"/>
</dbReference>
<dbReference type="InterPro" id="IPR023214">
    <property type="entry name" value="HAD_sf"/>
</dbReference>
<reference evidence="1 2" key="1">
    <citation type="journal article" date="2015" name="Nature">
        <title>rRNA introns, odd ribosomes, and small enigmatic genomes across a large radiation of phyla.</title>
        <authorList>
            <person name="Brown C.T."/>
            <person name="Hug L.A."/>
            <person name="Thomas B.C."/>
            <person name="Sharon I."/>
            <person name="Castelle C.J."/>
            <person name="Singh A."/>
            <person name="Wilkins M.J."/>
            <person name="Williams K.H."/>
            <person name="Banfield J.F."/>
        </authorList>
    </citation>
    <scope>NUCLEOTIDE SEQUENCE [LARGE SCALE GENOMIC DNA]</scope>
</reference>
<name>A0A0G1GVB9_9BACT</name>
<accession>A0A0G1GVB9</accession>
<dbReference type="EMBL" id="LCGH01000007">
    <property type="protein sequence ID" value="KKT11317.1"/>
    <property type="molecule type" value="Genomic_DNA"/>
</dbReference>
<evidence type="ECO:0000313" key="1">
    <source>
        <dbReference type="EMBL" id="KKT11317.1"/>
    </source>
</evidence>
<dbReference type="CDD" id="cd02603">
    <property type="entry name" value="HAD_sEH-N_like"/>
    <property type="match status" value="1"/>
</dbReference>
<dbReference type="InterPro" id="IPR006439">
    <property type="entry name" value="HAD-SF_hydro_IA"/>
</dbReference>
<protein>
    <submittedName>
        <fullName evidence="1">CbbY/CbbZ/GpH/YieH family hydrolase</fullName>
    </submittedName>
</protein>
<comment type="caution">
    <text evidence="1">The sequence shown here is derived from an EMBL/GenBank/DDBJ whole genome shotgun (WGS) entry which is preliminary data.</text>
</comment>
<dbReference type="PANTHER" id="PTHR43611:SF3">
    <property type="entry name" value="FLAVIN MONONUCLEOTIDE HYDROLASE 1, CHLOROPLATIC"/>
    <property type="match status" value="1"/>
</dbReference>
<proteinExistence type="predicted"/>
<sequence length="195" mass="22273">MVKAIIFNFGGVITPIEPFEGWTPTQEELSIIHGAVSEIAKLFGEELEGREFSKTDFEKEFRMRTTGLKKESADRIITSLCTPNQELLNLISKLSTKYKIYGLVNAPFGWTETRRKIHGLDKYFGRVFVSYQVNIRKPDPRIFQYLLDNLNLKPEECLFIDDKEENVLVAERLGMSGYLFDSAAGLNGYLSKFGI</sequence>
<dbReference type="SUPFAM" id="SSF56784">
    <property type="entry name" value="HAD-like"/>
    <property type="match status" value="1"/>
</dbReference>
<dbReference type="InterPro" id="IPR036412">
    <property type="entry name" value="HAD-like_sf"/>
</dbReference>